<dbReference type="Gene3D" id="3.40.50.300">
    <property type="entry name" value="P-loop containing nucleotide triphosphate hydrolases"/>
    <property type="match status" value="1"/>
</dbReference>
<organism evidence="18 19">
    <name type="scientific">Funiculus sociatus GB2-A5</name>
    <dbReference type="NCBI Taxonomy" id="2933946"/>
    <lineage>
        <taxon>Bacteria</taxon>
        <taxon>Bacillati</taxon>
        <taxon>Cyanobacteriota</taxon>
        <taxon>Cyanophyceae</taxon>
        <taxon>Coleofasciculales</taxon>
        <taxon>Coleofasciculaceae</taxon>
        <taxon>Funiculus</taxon>
    </lineage>
</organism>
<keyword evidence="15" id="KW-0342">GTP-binding</keyword>
<comment type="function">
    <text evidence="4">Catalyzes ATP-dependent phosphorylation of adenosylcobinamide and addition of GMP to adenosylcobinamide phosphate.</text>
</comment>
<evidence type="ECO:0000256" key="13">
    <source>
        <dbReference type="ARBA" id="ARBA00022777"/>
    </source>
</evidence>
<dbReference type="GO" id="GO:0008820">
    <property type="term" value="F:cobinamide phosphate guanylyltransferase activity"/>
    <property type="evidence" value="ECO:0007669"/>
    <property type="project" value="UniProtKB-EC"/>
</dbReference>
<dbReference type="RefSeq" id="WP_190423222.1">
    <property type="nucleotide sequence ID" value="NZ_JAMPKK010000052.1"/>
</dbReference>
<evidence type="ECO:0000256" key="11">
    <source>
        <dbReference type="ARBA" id="ARBA00022679"/>
    </source>
</evidence>
<evidence type="ECO:0000256" key="7">
    <source>
        <dbReference type="ARBA" id="ARBA00007490"/>
    </source>
</evidence>
<accession>A0ABV0JUF0</accession>
<name>A0ABV0JUF0_9CYAN</name>
<dbReference type="Pfam" id="PF02283">
    <property type="entry name" value="CobU"/>
    <property type="match status" value="1"/>
</dbReference>
<evidence type="ECO:0000313" key="19">
    <source>
        <dbReference type="Proteomes" id="UP001442494"/>
    </source>
</evidence>
<evidence type="ECO:0000256" key="6">
    <source>
        <dbReference type="ARBA" id="ARBA00005159"/>
    </source>
</evidence>
<evidence type="ECO:0000256" key="16">
    <source>
        <dbReference type="ARBA" id="ARBA00029570"/>
    </source>
</evidence>
<comment type="caution">
    <text evidence="18">The sequence shown here is derived from an EMBL/GenBank/DDBJ whole genome shotgun (WGS) entry which is preliminary data.</text>
</comment>
<sequence>MQNPPEISKTAFVTRVDSTSNRHLILVTGPARSGKSEWAETLAMRSGKPVVYVATAQVDPDDLEWRSRIEQHQQRRPCEWQTLQVPITLAVTIQDAVQSTCLLVDSLGTWVANFLDQNDEAWEITSVELLECLLNCPADVILVAEETGWGVVPAYPIGRKFRDRLGTLCRRLGAIANPVFLVTGGHVLNLSLLGSPLPDS</sequence>
<comment type="pathway">
    <text evidence="6">Cofactor biosynthesis; adenosylcobalamin biosynthesis; adenosylcobalamin from cob(II)yrinate a,c-diamide: step 5/7.</text>
</comment>
<keyword evidence="19" id="KW-1185">Reference proteome</keyword>
<keyword evidence="11 18" id="KW-0808">Transferase</keyword>
<evidence type="ECO:0000256" key="10">
    <source>
        <dbReference type="ARBA" id="ARBA00022573"/>
    </source>
</evidence>
<dbReference type="PIRSF" id="PIRSF006135">
    <property type="entry name" value="CobU"/>
    <property type="match status" value="1"/>
</dbReference>
<dbReference type="InterPro" id="IPR027417">
    <property type="entry name" value="P-loop_NTPase"/>
</dbReference>
<evidence type="ECO:0000256" key="3">
    <source>
        <dbReference type="ARBA" id="ARBA00001522"/>
    </source>
</evidence>
<dbReference type="NCBIfam" id="NF004469">
    <property type="entry name" value="PRK05800.1"/>
    <property type="match status" value="1"/>
</dbReference>
<evidence type="ECO:0000256" key="2">
    <source>
        <dbReference type="ARBA" id="ARBA00000711"/>
    </source>
</evidence>
<comment type="pathway">
    <text evidence="5">Cofactor biosynthesis; adenosylcobalamin biosynthesis; adenosylcobalamin from cob(II)yrinate a,c-diamide: step 6/7.</text>
</comment>
<keyword evidence="12" id="KW-0547">Nucleotide-binding</keyword>
<comment type="catalytic activity">
    <reaction evidence="2">
        <text>adenosylcob(III)inamide phosphate + GTP + H(+) = adenosylcob(III)inamide-GDP + diphosphate</text>
        <dbReference type="Rhea" id="RHEA:22712"/>
        <dbReference type="ChEBI" id="CHEBI:15378"/>
        <dbReference type="ChEBI" id="CHEBI:33019"/>
        <dbReference type="ChEBI" id="CHEBI:37565"/>
        <dbReference type="ChEBI" id="CHEBI:58502"/>
        <dbReference type="ChEBI" id="CHEBI:60487"/>
        <dbReference type="EC" id="2.7.7.62"/>
    </reaction>
</comment>
<comment type="similarity">
    <text evidence="7">Belongs to the CobU/CobP family.</text>
</comment>
<evidence type="ECO:0000256" key="1">
    <source>
        <dbReference type="ARBA" id="ARBA00000312"/>
    </source>
</evidence>
<evidence type="ECO:0000256" key="12">
    <source>
        <dbReference type="ARBA" id="ARBA00022741"/>
    </source>
</evidence>
<comment type="catalytic activity">
    <reaction evidence="3">
        <text>adenosylcob(III)inamide + GTP = adenosylcob(III)inamide phosphate + GDP + H(+)</text>
        <dbReference type="Rhea" id="RHEA:15765"/>
        <dbReference type="ChEBI" id="CHEBI:2480"/>
        <dbReference type="ChEBI" id="CHEBI:15378"/>
        <dbReference type="ChEBI" id="CHEBI:37565"/>
        <dbReference type="ChEBI" id="CHEBI:58189"/>
        <dbReference type="ChEBI" id="CHEBI:58502"/>
        <dbReference type="EC" id="2.7.1.156"/>
    </reaction>
</comment>
<proteinExistence type="inferred from homology"/>
<evidence type="ECO:0000256" key="14">
    <source>
        <dbReference type="ARBA" id="ARBA00022840"/>
    </source>
</evidence>
<dbReference type="InterPro" id="IPR003203">
    <property type="entry name" value="CobU/CobP"/>
</dbReference>
<evidence type="ECO:0000256" key="15">
    <source>
        <dbReference type="ARBA" id="ARBA00023134"/>
    </source>
</evidence>
<evidence type="ECO:0000256" key="5">
    <source>
        <dbReference type="ARBA" id="ARBA00004692"/>
    </source>
</evidence>
<dbReference type="EC" id="2.7.1.156" evidence="8"/>
<evidence type="ECO:0000256" key="17">
    <source>
        <dbReference type="ARBA" id="ARBA00030571"/>
    </source>
</evidence>
<keyword evidence="18" id="KW-0548">Nucleotidyltransferase</keyword>
<keyword evidence="10" id="KW-0169">Cobalamin biosynthesis</keyword>
<dbReference type="Proteomes" id="UP001442494">
    <property type="component" value="Unassembled WGS sequence"/>
</dbReference>
<dbReference type="PANTHER" id="PTHR34848">
    <property type="match status" value="1"/>
</dbReference>
<dbReference type="EC" id="2.7.7.62" evidence="9"/>
<evidence type="ECO:0000256" key="8">
    <source>
        <dbReference type="ARBA" id="ARBA00012016"/>
    </source>
</evidence>
<evidence type="ECO:0000313" key="18">
    <source>
        <dbReference type="EMBL" id="MEP0866840.1"/>
    </source>
</evidence>
<dbReference type="EMBL" id="JAMPKK010000052">
    <property type="protein sequence ID" value="MEP0866840.1"/>
    <property type="molecule type" value="Genomic_DNA"/>
</dbReference>
<keyword evidence="13 18" id="KW-0418">Kinase</keyword>
<comment type="catalytic activity">
    <reaction evidence="1">
        <text>adenosylcob(III)inamide + ATP = adenosylcob(III)inamide phosphate + ADP + H(+)</text>
        <dbReference type="Rhea" id="RHEA:15769"/>
        <dbReference type="ChEBI" id="CHEBI:2480"/>
        <dbReference type="ChEBI" id="CHEBI:15378"/>
        <dbReference type="ChEBI" id="CHEBI:30616"/>
        <dbReference type="ChEBI" id="CHEBI:58502"/>
        <dbReference type="ChEBI" id="CHEBI:456216"/>
        <dbReference type="EC" id="2.7.1.156"/>
    </reaction>
</comment>
<keyword evidence="14" id="KW-0067">ATP-binding</keyword>
<protein>
    <recommendedName>
        <fullName evidence="16">Adenosylcobinamide kinase</fullName>
        <ecNumber evidence="8">2.7.1.156</ecNumber>
        <ecNumber evidence="9">2.7.7.62</ecNumber>
    </recommendedName>
    <alternativeName>
        <fullName evidence="17">Adenosylcobinamide-phosphate guanylyltransferase</fullName>
    </alternativeName>
</protein>
<reference evidence="18 19" key="1">
    <citation type="submission" date="2022-04" db="EMBL/GenBank/DDBJ databases">
        <title>Positive selection, recombination, and allopatry shape intraspecific diversity of widespread and dominant cyanobacteria.</title>
        <authorList>
            <person name="Wei J."/>
            <person name="Shu W."/>
            <person name="Hu C."/>
        </authorList>
    </citation>
    <scope>NUCLEOTIDE SEQUENCE [LARGE SCALE GENOMIC DNA]</scope>
    <source>
        <strain evidence="18 19">GB2-A5</strain>
    </source>
</reference>
<dbReference type="CDD" id="cd00544">
    <property type="entry name" value="CobU"/>
    <property type="match status" value="1"/>
</dbReference>
<gene>
    <name evidence="18" type="primary">cobU</name>
    <name evidence="18" type="ORF">NDI37_20520</name>
</gene>
<evidence type="ECO:0000256" key="9">
    <source>
        <dbReference type="ARBA" id="ARBA00012523"/>
    </source>
</evidence>
<dbReference type="GO" id="GO:0043752">
    <property type="term" value="F:adenosylcobinamide kinase activity"/>
    <property type="evidence" value="ECO:0007669"/>
    <property type="project" value="UniProtKB-EC"/>
</dbReference>
<dbReference type="SUPFAM" id="SSF52540">
    <property type="entry name" value="P-loop containing nucleoside triphosphate hydrolases"/>
    <property type="match status" value="1"/>
</dbReference>
<dbReference type="PANTHER" id="PTHR34848:SF1">
    <property type="entry name" value="BIFUNCTIONAL ADENOSYLCOBALAMIN BIOSYNTHESIS PROTEIN COBU"/>
    <property type="match status" value="1"/>
</dbReference>
<evidence type="ECO:0000256" key="4">
    <source>
        <dbReference type="ARBA" id="ARBA00003889"/>
    </source>
</evidence>